<dbReference type="AlphaFoldDB" id="A0A409XCF0"/>
<evidence type="ECO:0000313" key="3">
    <source>
        <dbReference type="Proteomes" id="UP000283269"/>
    </source>
</evidence>
<organism evidence="2 3">
    <name type="scientific">Psilocybe cyanescens</name>
    <dbReference type="NCBI Taxonomy" id="93625"/>
    <lineage>
        <taxon>Eukaryota</taxon>
        <taxon>Fungi</taxon>
        <taxon>Dikarya</taxon>
        <taxon>Basidiomycota</taxon>
        <taxon>Agaricomycotina</taxon>
        <taxon>Agaricomycetes</taxon>
        <taxon>Agaricomycetidae</taxon>
        <taxon>Agaricales</taxon>
        <taxon>Agaricineae</taxon>
        <taxon>Strophariaceae</taxon>
        <taxon>Psilocybe</taxon>
    </lineage>
</organism>
<evidence type="ECO:0000256" key="1">
    <source>
        <dbReference type="SAM" id="MobiDB-lite"/>
    </source>
</evidence>
<protein>
    <submittedName>
        <fullName evidence="2">Uncharacterized protein</fullName>
    </submittedName>
</protein>
<dbReference type="EMBL" id="NHYD01002083">
    <property type="protein sequence ID" value="PPQ88426.1"/>
    <property type="molecule type" value="Genomic_DNA"/>
</dbReference>
<accession>A0A409XCF0</accession>
<name>A0A409XCF0_PSICY</name>
<reference evidence="2 3" key="1">
    <citation type="journal article" date="2018" name="Evol. Lett.">
        <title>Horizontal gene cluster transfer increased hallucinogenic mushroom diversity.</title>
        <authorList>
            <person name="Reynolds H.T."/>
            <person name="Vijayakumar V."/>
            <person name="Gluck-Thaler E."/>
            <person name="Korotkin H.B."/>
            <person name="Matheny P.B."/>
            <person name="Slot J.C."/>
        </authorList>
    </citation>
    <scope>NUCLEOTIDE SEQUENCE [LARGE SCALE GENOMIC DNA]</scope>
    <source>
        <strain evidence="2 3">2631</strain>
    </source>
</reference>
<comment type="caution">
    <text evidence="2">The sequence shown here is derived from an EMBL/GenBank/DDBJ whole genome shotgun (WGS) entry which is preliminary data.</text>
</comment>
<dbReference type="Proteomes" id="UP000283269">
    <property type="component" value="Unassembled WGS sequence"/>
</dbReference>
<keyword evidence="3" id="KW-1185">Reference proteome</keyword>
<evidence type="ECO:0000313" key="2">
    <source>
        <dbReference type="EMBL" id="PPQ88426.1"/>
    </source>
</evidence>
<gene>
    <name evidence="2" type="ORF">CVT25_011550</name>
</gene>
<feature type="compositionally biased region" description="Polar residues" evidence="1">
    <location>
        <begin position="131"/>
        <end position="144"/>
    </location>
</feature>
<feature type="region of interest" description="Disordered" evidence="1">
    <location>
        <begin position="121"/>
        <end position="147"/>
    </location>
</feature>
<dbReference type="InParanoid" id="A0A409XCF0"/>
<sequence length="228" mass="25372">MQSAFRHPNFSKTRVPCQEELAEHPRPFLVVTGGEVLGIFELVTDGEVVEVDGEEVKVFKSLIIGKQKIPIEQLLTVPSFPSAKLYYTACWKAGNIHLLPLPSNLPPLDIPHFSWQAPSSSSALKRKRTPSIKTKTSYTTPSRSNNKELSDTTLPAYFLTPLLSPYLKKQRMTATEIAAPAASQSCINNKEDIKEEEGTYDTLSPSYLLTNFVKNRKRRAGDTAVPQP</sequence>
<proteinExistence type="predicted"/>